<gene>
    <name evidence="5" type="ORF">EVOR1521_LOCUS29956</name>
</gene>
<proteinExistence type="predicted"/>
<dbReference type="Gene3D" id="1.25.40.20">
    <property type="entry name" value="Ankyrin repeat-containing domain"/>
    <property type="match status" value="2"/>
</dbReference>
<comment type="caution">
    <text evidence="5">The sequence shown here is derived from an EMBL/GenBank/DDBJ whole genome shotgun (WGS) entry which is preliminary data.</text>
</comment>
<dbReference type="Pfam" id="PF12796">
    <property type="entry name" value="Ank_2"/>
    <property type="match status" value="1"/>
</dbReference>
<dbReference type="EMBL" id="CAUJNA010003727">
    <property type="protein sequence ID" value="CAJ1408592.1"/>
    <property type="molecule type" value="Genomic_DNA"/>
</dbReference>
<dbReference type="AlphaFoldDB" id="A0AA36NIJ6"/>
<dbReference type="Pfam" id="PF00023">
    <property type="entry name" value="Ank"/>
    <property type="match status" value="1"/>
</dbReference>
<dbReference type="InterPro" id="IPR002110">
    <property type="entry name" value="Ankyrin_rpt"/>
</dbReference>
<dbReference type="PROSITE" id="PS50088">
    <property type="entry name" value="ANK_REPEAT"/>
    <property type="match status" value="2"/>
</dbReference>
<feature type="repeat" description="ANK" evidence="3">
    <location>
        <begin position="263"/>
        <end position="295"/>
    </location>
</feature>
<evidence type="ECO:0000256" key="1">
    <source>
        <dbReference type="ARBA" id="ARBA00022737"/>
    </source>
</evidence>
<dbReference type="SUPFAM" id="SSF53335">
    <property type="entry name" value="S-adenosyl-L-methionine-dependent methyltransferases"/>
    <property type="match status" value="1"/>
</dbReference>
<accession>A0AA36NIJ6</accession>
<protein>
    <submittedName>
        <fullName evidence="5">Uncharacterized protein</fullName>
    </submittedName>
</protein>
<feature type="compositionally biased region" description="Polar residues" evidence="4">
    <location>
        <begin position="64"/>
        <end position="78"/>
    </location>
</feature>
<keyword evidence="1" id="KW-0677">Repeat</keyword>
<feature type="repeat" description="ANK" evidence="3">
    <location>
        <begin position="230"/>
        <end position="262"/>
    </location>
</feature>
<organism evidence="5 6">
    <name type="scientific">Effrenium voratum</name>
    <dbReference type="NCBI Taxonomy" id="2562239"/>
    <lineage>
        <taxon>Eukaryota</taxon>
        <taxon>Sar</taxon>
        <taxon>Alveolata</taxon>
        <taxon>Dinophyceae</taxon>
        <taxon>Suessiales</taxon>
        <taxon>Symbiodiniaceae</taxon>
        <taxon>Effrenium</taxon>
    </lineage>
</organism>
<dbReference type="SUPFAM" id="SSF48403">
    <property type="entry name" value="Ankyrin repeat"/>
    <property type="match status" value="1"/>
</dbReference>
<evidence type="ECO:0000256" key="4">
    <source>
        <dbReference type="SAM" id="MobiDB-lite"/>
    </source>
</evidence>
<keyword evidence="2 3" id="KW-0040">ANK repeat</keyword>
<keyword evidence="6" id="KW-1185">Reference proteome</keyword>
<reference evidence="5" key="1">
    <citation type="submission" date="2023-08" db="EMBL/GenBank/DDBJ databases">
        <authorList>
            <person name="Chen Y."/>
            <person name="Shah S."/>
            <person name="Dougan E. K."/>
            <person name="Thang M."/>
            <person name="Chan C."/>
        </authorList>
    </citation>
    <scope>NUCLEOTIDE SEQUENCE</scope>
</reference>
<dbReference type="PROSITE" id="PS50297">
    <property type="entry name" value="ANK_REP_REGION"/>
    <property type="match status" value="1"/>
</dbReference>
<dbReference type="InterPro" id="IPR019410">
    <property type="entry name" value="Methyltransf_16"/>
</dbReference>
<dbReference type="Pfam" id="PF10294">
    <property type="entry name" value="Methyltransf_16"/>
    <property type="match status" value="1"/>
</dbReference>
<dbReference type="InterPro" id="IPR029063">
    <property type="entry name" value="SAM-dependent_MTases_sf"/>
</dbReference>
<dbReference type="SMART" id="SM00248">
    <property type="entry name" value="ANK"/>
    <property type="match status" value="5"/>
</dbReference>
<dbReference type="InterPro" id="IPR036770">
    <property type="entry name" value="Ankyrin_rpt-contain_sf"/>
</dbReference>
<feature type="region of interest" description="Disordered" evidence="4">
    <location>
        <begin position="64"/>
        <end position="103"/>
    </location>
</feature>
<name>A0AA36NIJ6_9DINO</name>
<dbReference type="Gene3D" id="3.40.50.150">
    <property type="entry name" value="Vaccinia Virus protein VP39"/>
    <property type="match status" value="1"/>
</dbReference>
<evidence type="ECO:0000256" key="3">
    <source>
        <dbReference type="PROSITE-ProRule" id="PRU00023"/>
    </source>
</evidence>
<dbReference type="PANTHER" id="PTHR24198:SF165">
    <property type="entry name" value="ANKYRIN REPEAT-CONTAINING PROTEIN-RELATED"/>
    <property type="match status" value="1"/>
</dbReference>
<dbReference type="PANTHER" id="PTHR24198">
    <property type="entry name" value="ANKYRIN REPEAT AND PROTEIN KINASE DOMAIN-CONTAINING PROTEIN"/>
    <property type="match status" value="1"/>
</dbReference>
<dbReference type="Proteomes" id="UP001178507">
    <property type="component" value="Unassembled WGS sequence"/>
</dbReference>
<evidence type="ECO:0000256" key="2">
    <source>
        <dbReference type="ARBA" id="ARBA00023043"/>
    </source>
</evidence>
<sequence>MVPDEVFPRHQRASAQLPCDQQVLSEILRFHESFERERAEVSAASKQGFFDFDDLPGVEVADQPKTQSLQAAQSTQNAEGAPTSAAKAASRVRGMSSSAGSSRDFSKELGTALALLQHVPAAVAAGQSGITEVPEKDALALLQRRADVHVLAGELRRSALHSASERCYVKLVAELLKRRANPNQADLAGETPLHTLAHGSSWCDAAPKQRKAAIQRLVEGQADIDFANPRGRTPLHVAVQSKDFAALEALLEEQADVNAADLGGFTALMWAAGRGSEQQVAMLLEARAQLNRTANRGQTALLFALTNNCDDVVTALQERAALEDRKAEERAAYPAVEALQEPEDAKCAQMHMPFMGKVKPRFAPDLSSASYDDMATRLGELPCAMEPPECTWTFANDPIQGHELQGYWGNPMCAYAKDRNAMPNGFRHELMLRRLALRVDESDGQLRARVALRQENGKVPPWAWPVEGLAVRLVLAASLSLESPEFEAELRLAHGCPVASVELPRRAQVLVAHALSLQILSAFARLEPDGPRYGLLFPLPYRLQEASLLQLQLDSDPYLILPMAVPPKELDDIEFHDPCCHESTGSDIWDPGLVLAAALPQLLAAESRPQLVLELGAGLSLCGLVAALLGHDCVATDAEMAIASTRQAGEENAGLLSSANARWRAEVMDWRSPPSWIVDQQWDVLLGGDLAWSSAREFVPARGREEMLQNPLLQLLSRLRFGRFFLAERERDLEAIEDFFRALECFGFNAIRLDSPTGPSGAALTDAKDIALWTVQHSCILDIPPSPSPQAGDNLLPGQLLEEFLQQHSWLCDGKVLQLISGEAAPVRSRPGWAETSDWERDSSLGIVDAPRLLLLALELPCLSRLGRLCALRAPRPTRLLLPKRGQRADSALQEAIQQGFAVHVLARHRAEDIAIYAIDWNEPAVSVYSFQGQAFVCAELPSAWSHCSPHGLEVHASRGELLFTWEELGWQRQVRLPFKVDLEKMDACRKHKTRLEIKLRRMK</sequence>
<evidence type="ECO:0000313" key="6">
    <source>
        <dbReference type="Proteomes" id="UP001178507"/>
    </source>
</evidence>
<evidence type="ECO:0000313" key="5">
    <source>
        <dbReference type="EMBL" id="CAJ1408592.1"/>
    </source>
</evidence>